<protein>
    <recommendedName>
        <fullName evidence="5">VOC domain-containing protein</fullName>
    </recommendedName>
</protein>
<dbReference type="PANTHER" id="PTHR34109:SF1">
    <property type="entry name" value="VOC DOMAIN-CONTAINING PROTEIN"/>
    <property type="match status" value="1"/>
</dbReference>
<sequence length="172" mass="18663">MDVLKNPRSSAPTMEEQEVVVGLVEDWEVELAVDWEEELGVDLVEEQEQDVVVDLVGAAMDRKADHEIPLVLSVELKIGSATIVVPDIIDNSFAKVKSVVTRGVICLETEDVEAALAQAMNAGATTEGEISEGDDSCCGGRVGKVKDPYGNIWLICSSRRNALVWKLNDPLI</sequence>
<organism evidence="3 4">
    <name type="scientific">Fraxinus pennsylvanica</name>
    <dbReference type="NCBI Taxonomy" id="56036"/>
    <lineage>
        <taxon>Eukaryota</taxon>
        <taxon>Viridiplantae</taxon>
        <taxon>Streptophyta</taxon>
        <taxon>Embryophyta</taxon>
        <taxon>Tracheophyta</taxon>
        <taxon>Spermatophyta</taxon>
        <taxon>Magnoliopsida</taxon>
        <taxon>eudicotyledons</taxon>
        <taxon>Gunneridae</taxon>
        <taxon>Pentapetalae</taxon>
        <taxon>asterids</taxon>
        <taxon>lamiids</taxon>
        <taxon>Lamiales</taxon>
        <taxon>Oleaceae</taxon>
        <taxon>Oleeae</taxon>
        <taxon>Fraxinus</taxon>
    </lineage>
</organism>
<accession>A0AAD1ZF35</accession>
<keyword evidence="4" id="KW-1185">Reference proteome</keyword>
<evidence type="ECO:0008006" key="5">
    <source>
        <dbReference type="Google" id="ProtNLM"/>
    </source>
</evidence>
<name>A0AAD1ZF35_9LAMI</name>
<dbReference type="Gene3D" id="3.10.180.10">
    <property type="entry name" value="2,3-Dihydroxybiphenyl 1,2-Dioxygenase, domain 1"/>
    <property type="match status" value="1"/>
</dbReference>
<feature type="domain" description="Glyoxalase At5g48480-like C-terminal" evidence="1">
    <location>
        <begin position="106"/>
        <end position="154"/>
    </location>
</feature>
<dbReference type="Proteomes" id="UP000834106">
    <property type="component" value="Chromosome 9"/>
</dbReference>
<dbReference type="InterPro" id="IPR029068">
    <property type="entry name" value="Glyas_Bleomycin-R_OHBP_Dase"/>
</dbReference>
<dbReference type="InterPro" id="IPR054575">
    <property type="entry name" value="At5g48480-like_C"/>
</dbReference>
<evidence type="ECO:0000259" key="1">
    <source>
        <dbReference type="Pfam" id="PF22650"/>
    </source>
</evidence>
<proteinExistence type="predicted"/>
<reference evidence="3" key="1">
    <citation type="submission" date="2023-05" db="EMBL/GenBank/DDBJ databases">
        <authorList>
            <person name="Huff M."/>
        </authorList>
    </citation>
    <scope>NUCLEOTIDE SEQUENCE</scope>
</reference>
<dbReference type="InterPro" id="IPR054576">
    <property type="entry name" value="At5g48480-like_N"/>
</dbReference>
<dbReference type="EMBL" id="OU503044">
    <property type="protein sequence ID" value="CAI9768104.1"/>
    <property type="molecule type" value="Genomic_DNA"/>
</dbReference>
<feature type="domain" description="Glyoxalase At5g48480-like N-terminal" evidence="2">
    <location>
        <begin position="61"/>
        <end position="88"/>
    </location>
</feature>
<evidence type="ECO:0000313" key="4">
    <source>
        <dbReference type="Proteomes" id="UP000834106"/>
    </source>
</evidence>
<evidence type="ECO:0000313" key="3">
    <source>
        <dbReference type="EMBL" id="CAI9768104.1"/>
    </source>
</evidence>
<dbReference type="PANTHER" id="PTHR34109">
    <property type="entry name" value="BNAUNNG04460D PROTEIN-RELATED"/>
    <property type="match status" value="1"/>
</dbReference>
<dbReference type="SUPFAM" id="SSF54593">
    <property type="entry name" value="Glyoxalase/Bleomycin resistance protein/Dihydroxybiphenyl dioxygenase"/>
    <property type="match status" value="1"/>
</dbReference>
<dbReference type="AlphaFoldDB" id="A0AAD1ZF35"/>
<dbReference type="Pfam" id="PF22656">
    <property type="entry name" value="At5g48480-like_N"/>
    <property type="match status" value="1"/>
</dbReference>
<gene>
    <name evidence="3" type="ORF">FPE_LOCUS15534</name>
</gene>
<dbReference type="Pfam" id="PF22650">
    <property type="entry name" value="At5g48480-like_C"/>
    <property type="match status" value="1"/>
</dbReference>
<evidence type="ECO:0000259" key="2">
    <source>
        <dbReference type="Pfam" id="PF22656"/>
    </source>
</evidence>